<evidence type="ECO:0000313" key="7">
    <source>
        <dbReference type="Proteomes" id="UP001231189"/>
    </source>
</evidence>
<comment type="similarity">
    <text evidence="2">Belongs to the major facilitator superfamily. Proton-dependent oligopeptide transporter (POT/PTR) (TC 2.A.17) family.</text>
</comment>
<dbReference type="Pfam" id="PF00854">
    <property type="entry name" value="PTR2"/>
    <property type="match status" value="1"/>
</dbReference>
<dbReference type="GO" id="GO:0022857">
    <property type="term" value="F:transmembrane transporter activity"/>
    <property type="evidence" value="ECO:0007669"/>
    <property type="project" value="InterPro"/>
</dbReference>
<protein>
    <submittedName>
        <fullName evidence="6">Uncharacterized protein</fullName>
    </submittedName>
</protein>
<dbReference type="AlphaFoldDB" id="A0AAD8TRI9"/>
<dbReference type="EMBL" id="JAUUTY010000001">
    <property type="protein sequence ID" value="KAK1692481.1"/>
    <property type="molecule type" value="Genomic_DNA"/>
</dbReference>
<comment type="subcellular location">
    <subcellularLocation>
        <location evidence="1">Membrane</location>
        <topology evidence="1">Multi-pass membrane protein</topology>
    </subcellularLocation>
</comment>
<comment type="caution">
    <text evidence="6">The sequence shown here is derived from an EMBL/GenBank/DDBJ whole genome shotgun (WGS) entry which is preliminary data.</text>
</comment>
<dbReference type="GO" id="GO:0016020">
    <property type="term" value="C:membrane"/>
    <property type="evidence" value="ECO:0007669"/>
    <property type="project" value="UniProtKB-SubCell"/>
</dbReference>
<dbReference type="InterPro" id="IPR036259">
    <property type="entry name" value="MFS_trans_sf"/>
</dbReference>
<organism evidence="6 7">
    <name type="scientific">Lolium multiflorum</name>
    <name type="common">Italian ryegrass</name>
    <name type="synonym">Lolium perenne subsp. multiflorum</name>
    <dbReference type="NCBI Taxonomy" id="4521"/>
    <lineage>
        <taxon>Eukaryota</taxon>
        <taxon>Viridiplantae</taxon>
        <taxon>Streptophyta</taxon>
        <taxon>Embryophyta</taxon>
        <taxon>Tracheophyta</taxon>
        <taxon>Spermatophyta</taxon>
        <taxon>Magnoliopsida</taxon>
        <taxon>Liliopsida</taxon>
        <taxon>Poales</taxon>
        <taxon>Poaceae</taxon>
        <taxon>BOP clade</taxon>
        <taxon>Pooideae</taxon>
        <taxon>Poodae</taxon>
        <taxon>Poeae</taxon>
        <taxon>Poeae Chloroplast Group 2 (Poeae type)</taxon>
        <taxon>Loliodinae</taxon>
        <taxon>Loliinae</taxon>
        <taxon>Lolium</taxon>
    </lineage>
</organism>
<evidence type="ECO:0000256" key="3">
    <source>
        <dbReference type="ARBA" id="ARBA00022692"/>
    </source>
</evidence>
<evidence type="ECO:0000256" key="1">
    <source>
        <dbReference type="ARBA" id="ARBA00004141"/>
    </source>
</evidence>
<name>A0AAD8TRI9_LOLMU</name>
<keyword evidence="3" id="KW-0812">Transmembrane</keyword>
<dbReference type="Proteomes" id="UP001231189">
    <property type="component" value="Unassembled WGS sequence"/>
</dbReference>
<keyword evidence="5" id="KW-0472">Membrane</keyword>
<proteinExistence type="inferred from homology"/>
<evidence type="ECO:0000313" key="6">
    <source>
        <dbReference type="EMBL" id="KAK1692481.1"/>
    </source>
</evidence>
<sequence>MDRRVFGGLELPPAALQTIGAASVLTFVPVYDHLLVPALRYATGNPSGLTLLQHVGTGMAVSLATVSSRRWLRLGGWRSRASTAWWTTLGRRCL</sequence>
<reference evidence="6" key="1">
    <citation type="submission" date="2023-07" db="EMBL/GenBank/DDBJ databases">
        <title>A chromosome-level genome assembly of Lolium multiflorum.</title>
        <authorList>
            <person name="Chen Y."/>
            <person name="Copetti D."/>
            <person name="Kolliker R."/>
            <person name="Studer B."/>
        </authorList>
    </citation>
    <scope>NUCLEOTIDE SEQUENCE</scope>
    <source>
        <strain evidence="6">02402/16</strain>
        <tissue evidence="6">Leaf</tissue>
    </source>
</reference>
<keyword evidence="7" id="KW-1185">Reference proteome</keyword>
<evidence type="ECO:0000256" key="2">
    <source>
        <dbReference type="ARBA" id="ARBA00005982"/>
    </source>
</evidence>
<evidence type="ECO:0000256" key="5">
    <source>
        <dbReference type="ARBA" id="ARBA00023136"/>
    </source>
</evidence>
<dbReference type="InterPro" id="IPR000109">
    <property type="entry name" value="POT_fam"/>
</dbReference>
<gene>
    <name evidence="6" type="ORF">QYE76_009178</name>
</gene>
<evidence type="ECO:0000256" key="4">
    <source>
        <dbReference type="ARBA" id="ARBA00022989"/>
    </source>
</evidence>
<accession>A0AAD8TRI9</accession>
<keyword evidence="4" id="KW-1133">Transmembrane helix</keyword>
<dbReference type="PANTHER" id="PTHR11654">
    <property type="entry name" value="OLIGOPEPTIDE TRANSPORTER-RELATED"/>
    <property type="match status" value="1"/>
</dbReference>
<dbReference type="Gene3D" id="1.20.1250.20">
    <property type="entry name" value="MFS general substrate transporter like domains"/>
    <property type="match status" value="1"/>
</dbReference>